<feature type="binding site" description="axial binding residue" evidence="14">
    <location>
        <position position="84"/>
    </location>
    <ligand>
        <name>heme</name>
        <dbReference type="ChEBI" id="CHEBI:30413"/>
    </ligand>
    <ligandPart>
        <name>Fe</name>
        <dbReference type="ChEBI" id="CHEBI:18248"/>
    </ligandPart>
</feature>
<reference evidence="16 17" key="1">
    <citation type="journal article" date="2019" name="Sci. Rep.">
        <title>Orb-weaving spider Araneus ventricosus genome elucidates the spidroin gene catalogue.</title>
        <authorList>
            <person name="Kono N."/>
            <person name="Nakamura H."/>
            <person name="Ohtoshi R."/>
            <person name="Moran D.A.P."/>
            <person name="Shinohara A."/>
            <person name="Yoshida Y."/>
            <person name="Fujiwara M."/>
            <person name="Mori M."/>
            <person name="Tomita M."/>
            <person name="Arakawa K."/>
        </authorList>
    </citation>
    <scope>NUCLEOTIDE SEQUENCE [LARGE SCALE GENOMIC DNA]</scope>
</reference>
<dbReference type="GO" id="GO:0005789">
    <property type="term" value="C:endoplasmic reticulum membrane"/>
    <property type="evidence" value="ECO:0007669"/>
    <property type="project" value="UniProtKB-SubCell"/>
</dbReference>
<comment type="caution">
    <text evidence="16">The sequence shown here is derived from an EMBL/GenBank/DDBJ whole genome shotgun (WGS) entry which is preliminary data.</text>
</comment>
<evidence type="ECO:0000256" key="14">
    <source>
        <dbReference type="PIRSR" id="PIRSR602403-1"/>
    </source>
</evidence>
<protein>
    <submittedName>
        <fullName evidence="16">Thromboxane-A synthase</fullName>
    </submittedName>
</protein>
<evidence type="ECO:0000256" key="7">
    <source>
        <dbReference type="ARBA" id="ARBA00022723"/>
    </source>
</evidence>
<evidence type="ECO:0000256" key="2">
    <source>
        <dbReference type="ARBA" id="ARBA00003690"/>
    </source>
</evidence>
<dbReference type="PANTHER" id="PTHR24292:SF54">
    <property type="entry name" value="CYP9F3-RELATED"/>
    <property type="match status" value="1"/>
</dbReference>
<gene>
    <name evidence="16" type="primary">TBXAS1_1</name>
    <name evidence="16" type="ORF">AVEN_175892_1</name>
</gene>
<evidence type="ECO:0000256" key="1">
    <source>
        <dbReference type="ARBA" id="ARBA00001971"/>
    </source>
</evidence>
<dbReference type="PROSITE" id="PS00086">
    <property type="entry name" value="CYTOCHROME_P450"/>
    <property type="match status" value="1"/>
</dbReference>
<proteinExistence type="inferred from homology"/>
<evidence type="ECO:0000256" key="8">
    <source>
        <dbReference type="ARBA" id="ARBA00022824"/>
    </source>
</evidence>
<dbReference type="InterPro" id="IPR002403">
    <property type="entry name" value="Cyt_P450_E_grp-IV"/>
</dbReference>
<evidence type="ECO:0000256" key="12">
    <source>
        <dbReference type="ARBA" id="ARBA00023033"/>
    </source>
</evidence>
<keyword evidence="8" id="KW-0256">Endoplasmic reticulum</keyword>
<comment type="similarity">
    <text evidence="5 15">Belongs to the cytochrome P450 family.</text>
</comment>
<evidence type="ECO:0000313" key="16">
    <source>
        <dbReference type="EMBL" id="GBM26738.1"/>
    </source>
</evidence>
<dbReference type="Proteomes" id="UP000499080">
    <property type="component" value="Unassembled WGS sequence"/>
</dbReference>
<keyword evidence="11 14" id="KW-0408">Iron</keyword>
<dbReference type="SUPFAM" id="SSF48264">
    <property type="entry name" value="Cytochrome P450"/>
    <property type="match status" value="1"/>
</dbReference>
<sequence>MRFAIHLKLLFRLEREAAADHKLGDTGIIIPKGMLITIPVYAMHRDPKYWPNPERFDPERFEPEVEKNRPEFCYLPFGAGPRKCLGKTFALIEIKFCLAYVVRHFKVNRCPETKLKSPHYGSPHRIVYARPNMSANSGAHVGNHLLAPPLQLHLLSPKQPLMSRISGQ</sequence>
<keyword evidence="12 15" id="KW-0503">Monooxygenase</keyword>
<dbReference type="OrthoDB" id="2789670at2759"/>
<dbReference type="PRINTS" id="PR00465">
    <property type="entry name" value="EP450IV"/>
</dbReference>
<keyword evidence="7 14" id="KW-0479">Metal-binding</keyword>
<dbReference type="InterPro" id="IPR050476">
    <property type="entry name" value="Insect_CytP450_Detox"/>
</dbReference>
<dbReference type="GO" id="GO:0020037">
    <property type="term" value="F:heme binding"/>
    <property type="evidence" value="ECO:0007669"/>
    <property type="project" value="InterPro"/>
</dbReference>
<dbReference type="InterPro" id="IPR036396">
    <property type="entry name" value="Cyt_P450_sf"/>
</dbReference>
<keyword evidence="9" id="KW-0492">Microsome</keyword>
<evidence type="ECO:0000256" key="15">
    <source>
        <dbReference type="RuleBase" id="RU000461"/>
    </source>
</evidence>
<dbReference type="AlphaFoldDB" id="A0A4Y2EF95"/>
<comment type="subcellular location">
    <subcellularLocation>
        <location evidence="4">Endoplasmic reticulum membrane</location>
        <topology evidence="4">Peripheral membrane protein</topology>
    </subcellularLocation>
    <subcellularLocation>
        <location evidence="3">Microsome membrane</location>
        <topology evidence="3">Peripheral membrane protein</topology>
    </subcellularLocation>
</comment>
<keyword evidence="10 15" id="KW-0560">Oxidoreductase</keyword>
<dbReference type="InterPro" id="IPR017972">
    <property type="entry name" value="Cyt_P450_CS"/>
</dbReference>
<dbReference type="PANTHER" id="PTHR24292">
    <property type="entry name" value="CYTOCHROME P450"/>
    <property type="match status" value="1"/>
</dbReference>
<evidence type="ECO:0000256" key="9">
    <source>
        <dbReference type="ARBA" id="ARBA00022848"/>
    </source>
</evidence>
<evidence type="ECO:0000256" key="6">
    <source>
        <dbReference type="ARBA" id="ARBA00022617"/>
    </source>
</evidence>
<dbReference type="Pfam" id="PF00067">
    <property type="entry name" value="p450"/>
    <property type="match status" value="1"/>
</dbReference>
<evidence type="ECO:0000256" key="13">
    <source>
        <dbReference type="ARBA" id="ARBA00023136"/>
    </source>
</evidence>
<dbReference type="EMBL" id="BGPR01000568">
    <property type="protein sequence ID" value="GBM26738.1"/>
    <property type="molecule type" value="Genomic_DNA"/>
</dbReference>
<evidence type="ECO:0000256" key="10">
    <source>
        <dbReference type="ARBA" id="ARBA00023002"/>
    </source>
</evidence>
<evidence type="ECO:0000313" key="17">
    <source>
        <dbReference type="Proteomes" id="UP000499080"/>
    </source>
</evidence>
<keyword evidence="13" id="KW-0472">Membrane</keyword>
<comment type="function">
    <text evidence="2">May be involved in the metabolism of insect hormones and in the breakdown of synthetic insecticides.</text>
</comment>
<dbReference type="InterPro" id="IPR001128">
    <property type="entry name" value="Cyt_P450"/>
</dbReference>
<evidence type="ECO:0000256" key="5">
    <source>
        <dbReference type="ARBA" id="ARBA00010617"/>
    </source>
</evidence>
<accession>A0A4Y2EF95</accession>
<keyword evidence="17" id="KW-1185">Reference proteome</keyword>
<dbReference type="GO" id="GO:0016705">
    <property type="term" value="F:oxidoreductase activity, acting on paired donors, with incorporation or reduction of molecular oxygen"/>
    <property type="evidence" value="ECO:0007669"/>
    <property type="project" value="InterPro"/>
</dbReference>
<name>A0A4Y2EF95_ARAVE</name>
<comment type="cofactor">
    <cofactor evidence="1 14">
        <name>heme</name>
        <dbReference type="ChEBI" id="CHEBI:30413"/>
    </cofactor>
</comment>
<organism evidence="16 17">
    <name type="scientific">Araneus ventricosus</name>
    <name type="common">Orbweaver spider</name>
    <name type="synonym">Epeira ventricosa</name>
    <dbReference type="NCBI Taxonomy" id="182803"/>
    <lineage>
        <taxon>Eukaryota</taxon>
        <taxon>Metazoa</taxon>
        <taxon>Ecdysozoa</taxon>
        <taxon>Arthropoda</taxon>
        <taxon>Chelicerata</taxon>
        <taxon>Arachnida</taxon>
        <taxon>Araneae</taxon>
        <taxon>Araneomorphae</taxon>
        <taxon>Entelegynae</taxon>
        <taxon>Araneoidea</taxon>
        <taxon>Araneidae</taxon>
        <taxon>Araneus</taxon>
    </lineage>
</organism>
<evidence type="ECO:0000256" key="4">
    <source>
        <dbReference type="ARBA" id="ARBA00004406"/>
    </source>
</evidence>
<keyword evidence="6 14" id="KW-0349">Heme</keyword>
<dbReference type="GO" id="GO:0005506">
    <property type="term" value="F:iron ion binding"/>
    <property type="evidence" value="ECO:0007669"/>
    <property type="project" value="InterPro"/>
</dbReference>
<dbReference type="Gene3D" id="1.10.630.10">
    <property type="entry name" value="Cytochrome P450"/>
    <property type="match status" value="1"/>
</dbReference>
<dbReference type="GO" id="GO:0004497">
    <property type="term" value="F:monooxygenase activity"/>
    <property type="evidence" value="ECO:0007669"/>
    <property type="project" value="UniProtKB-KW"/>
</dbReference>
<evidence type="ECO:0000256" key="3">
    <source>
        <dbReference type="ARBA" id="ARBA00004174"/>
    </source>
</evidence>
<evidence type="ECO:0000256" key="11">
    <source>
        <dbReference type="ARBA" id="ARBA00023004"/>
    </source>
</evidence>